<dbReference type="PANTHER" id="PTHR10644">
    <property type="entry name" value="DNA REPAIR/RNA PROCESSING CPSF FAMILY"/>
    <property type="match status" value="1"/>
</dbReference>
<dbReference type="OrthoDB" id="20774at2759"/>
<name>A0A9N9Q3I5_9HELO</name>
<sequence>MAFETSSLVNGQWTTRTMGLDAVLQHYNQEDKEARMAHVEVEQAPTLGLLTQTVIRSPLAHWILPVRLRSQESNDVVFIGDDFVQVKEPRPDRQLWDVIRKENFGARIRNARVMGSLKGFNSENTNGFGSQQIKDEEVDVLMDATANLERHAQRDGSVLSPQCILLQLDTGDSVFLMLQRTKTGSLEFVSSVCKRVPKPMLGLQPGTHLAVDPSSRYMVVGCSESLFVIYALRPREEISLQYQRGLPIQPIEEQSSKVINPGGVILKLEFLYPAADDEAHVVLLVVIVKKGRTRMMLYEWETGRELSEIRPNTPRGHGLAPDCQMPLLLIPLTIKSSFLLIFEDSVKVCQRFLEGTPILTDVNPFTTSNSTTNVHTGKSTPLWVAWARSERMDYYTSKGHEDIYLVREDGVLKLLEIDASSDAVVRTGVNVGPLGKNCGTALASLIYNTYKTYGGGGDLLVTGGTSCGGGSYLVQARKIPTFVEPIQNWSPSVDLATTFKPRVSEPAREAVGIHRRREVVAKPDRIFSCVGRGSTGAVAELRYGFEAKLGLEVDYPTLILEAWALCPSFNSGGDDDGSLFLLSLPDRSAVLRLSGDASAITDDEENTKFDLRFRTITASMQRGHTIQVTEQSIVIIDGDLSHHIYEGEEVLRLEDGENGVFLGLGEIIKDAVIHEDFVLFTTEFDGSTFLQVLRLNDTSGIETSENSLFRSPPVVHTIGRHIPQVTSVGVCHMAQNTYAITAEKTGQSALLKFTPIDGTESHSVGISTNYCEKTINIGDITSMAVSYQRPGLLTLLCGTRNGFVLTAVIDNTSHQAESFGYTRFGLNEAMVTKDAHSGSKDLYFVVCDSKVYGLTPGLRREDIHQVWLTDVARPELNQPEINSIARLRPNLSGGKDGGLLMVAGHQLLLASFSTQGKTVPRYLPVKGTPTRLLYSHTLQVVIVAAIVEGKTTLLLIDPDTGDDLCVPWDMKHRELLDFPKYLGGTNETIFHLLEWSHVKDNQTFHFIIVCTSSGRFLIMKPIQYEGDRWTKSGRPKITVYTNHSWKCQDPIYSVVGLPSGLVWCCGEKLFYEVLLRNKEFKRMASYDLLSPATSLVHEDGVIYVLTSCHSLEILKLTEDSNGNFKFVKTHVDEVARNTLHHGIVERGLEKPIHLISDKHSSVVGSWATHDTKADILETIFEAELAHSILKFRLSKCRPVWDSSWKTPFSQFLVEDTPETLGLSINGALSHFTVLKFEAWRFLRFFINLALRSPEVCEFTYKDGEISLEPPRTPKLMMHIDGDILKRCLEGNHLERLLDMGVGGSEVQEKFEKFYEIIQALHKGTLEKNADPAVYVEQAYQDLLFFLRPVL</sequence>
<accession>A0A9N9Q3I5</accession>
<dbReference type="Proteomes" id="UP000701801">
    <property type="component" value="Unassembled WGS sequence"/>
</dbReference>
<gene>
    <name evidence="2" type="ORF">HYALB_00005574</name>
</gene>
<evidence type="ECO:0000313" key="2">
    <source>
        <dbReference type="EMBL" id="CAG8973829.1"/>
    </source>
</evidence>
<proteinExistence type="predicted"/>
<reference evidence="2" key="1">
    <citation type="submission" date="2021-07" db="EMBL/GenBank/DDBJ databases">
        <authorList>
            <person name="Durling M."/>
        </authorList>
    </citation>
    <scope>NUCLEOTIDE SEQUENCE</scope>
</reference>
<evidence type="ECO:0000259" key="1">
    <source>
        <dbReference type="Pfam" id="PF10433"/>
    </source>
</evidence>
<dbReference type="InterPro" id="IPR050358">
    <property type="entry name" value="RSE1/DDB1/CFT1"/>
</dbReference>
<dbReference type="InterPro" id="IPR015943">
    <property type="entry name" value="WD40/YVTN_repeat-like_dom_sf"/>
</dbReference>
<feature type="domain" description="RSE1/DDB1/CPSF1 first beta-propeller" evidence="1">
    <location>
        <begin position="62"/>
        <end position="478"/>
    </location>
</feature>
<dbReference type="Pfam" id="PF10433">
    <property type="entry name" value="Beta-prop_RSE1_1st"/>
    <property type="match status" value="1"/>
</dbReference>
<dbReference type="Gene3D" id="2.130.10.10">
    <property type="entry name" value="YVTN repeat-like/Quinoprotein amine dehydrogenase"/>
    <property type="match status" value="2"/>
</dbReference>
<dbReference type="InterPro" id="IPR018846">
    <property type="entry name" value="Beta-prop_RSE1/DDB1/CPSF1_1st"/>
</dbReference>
<dbReference type="EMBL" id="CAJVRM010000081">
    <property type="protein sequence ID" value="CAG8973829.1"/>
    <property type="molecule type" value="Genomic_DNA"/>
</dbReference>
<organism evidence="2 3">
    <name type="scientific">Hymenoscyphus albidus</name>
    <dbReference type="NCBI Taxonomy" id="595503"/>
    <lineage>
        <taxon>Eukaryota</taxon>
        <taxon>Fungi</taxon>
        <taxon>Dikarya</taxon>
        <taxon>Ascomycota</taxon>
        <taxon>Pezizomycotina</taxon>
        <taxon>Leotiomycetes</taxon>
        <taxon>Helotiales</taxon>
        <taxon>Helotiaceae</taxon>
        <taxon>Hymenoscyphus</taxon>
    </lineage>
</organism>
<evidence type="ECO:0000313" key="3">
    <source>
        <dbReference type="Proteomes" id="UP000701801"/>
    </source>
</evidence>
<comment type="caution">
    <text evidence="2">The sequence shown here is derived from an EMBL/GenBank/DDBJ whole genome shotgun (WGS) entry which is preliminary data.</text>
</comment>
<keyword evidence="3" id="KW-1185">Reference proteome</keyword>
<protein>
    <recommendedName>
        <fullName evidence="1">RSE1/DDB1/CPSF1 first beta-propeller domain-containing protein</fullName>
    </recommendedName>
</protein>